<dbReference type="InterPro" id="IPR036412">
    <property type="entry name" value="HAD-like_sf"/>
</dbReference>
<dbReference type="GO" id="GO:0006883">
    <property type="term" value="P:intracellular sodium ion homeostasis"/>
    <property type="evidence" value="ECO:0007669"/>
    <property type="project" value="TreeGrafter"/>
</dbReference>
<dbReference type="GO" id="GO:0005391">
    <property type="term" value="F:P-type sodium:potassium-exchanging transporter activity"/>
    <property type="evidence" value="ECO:0007669"/>
    <property type="project" value="TreeGrafter"/>
</dbReference>
<feature type="transmembrane region" description="Helical" evidence="10">
    <location>
        <begin position="75"/>
        <end position="91"/>
    </location>
</feature>
<keyword evidence="5" id="KW-0067">ATP-binding</keyword>
<feature type="transmembrane region" description="Helical" evidence="10">
    <location>
        <begin position="756"/>
        <end position="777"/>
    </location>
</feature>
<accession>A0A2N8KZM0</accession>
<dbReference type="Gene3D" id="1.20.1110.10">
    <property type="entry name" value="Calcium-transporting ATPase, transmembrane domain"/>
    <property type="match status" value="2"/>
</dbReference>
<dbReference type="InterPro" id="IPR018303">
    <property type="entry name" value="ATPase_P-typ_P_site"/>
</dbReference>
<dbReference type="PRINTS" id="PR00119">
    <property type="entry name" value="CATATPASE"/>
</dbReference>
<evidence type="ECO:0000256" key="8">
    <source>
        <dbReference type="ARBA" id="ARBA00023136"/>
    </source>
</evidence>
<dbReference type="SUPFAM" id="SSF81653">
    <property type="entry name" value="Calcium ATPase, transduction domain A"/>
    <property type="match status" value="1"/>
</dbReference>
<keyword evidence="6" id="KW-1278">Translocase</keyword>
<feature type="transmembrane region" description="Helical" evidence="10">
    <location>
        <begin position="789"/>
        <end position="810"/>
    </location>
</feature>
<evidence type="ECO:0000256" key="6">
    <source>
        <dbReference type="ARBA" id="ARBA00022967"/>
    </source>
</evidence>
<dbReference type="GO" id="GO:0005524">
    <property type="term" value="F:ATP binding"/>
    <property type="evidence" value="ECO:0007669"/>
    <property type="project" value="UniProtKB-KW"/>
</dbReference>
<dbReference type="RefSeq" id="WP_102768833.1">
    <property type="nucleotide sequence ID" value="NZ_POSP01000003.1"/>
</dbReference>
<protein>
    <submittedName>
        <fullName evidence="12">ATPase</fullName>
    </submittedName>
</protein>
<sequence length="849" mass="89765">MKPHPAPPALDDDSQQGLSPAEAARRLAQDGPNELSPPQHRTVWHILAELIREPMLQLLLAAGAIYLLLGNRGEALMLLAFVLLTVIISVSQEQRTAQVLEALRDLTSPRALVRRGGQAQRIAGREVVCGDLLLLEEGDRVAADALLLSSHDLQTDESLLSGESLAVDKRAGAEQEAGRVFAGSLVVGGQGLARVTATGVRSEIGRIGSSLAEIEIPPTPLHQQTRRLVRLFSILGLALSVLVLLLFGLLRGEWLGGVLAGITLAMSMLPQEFLLILTVFMAMGAWRLSQQRVLARRAATIETLGAATVLCSDKTGTLTVNDMAVAELAALGETPVRWVAAGGQALPEALMDMLDVAVLASEIAPIDAMERALHSLAETQLPPERRHPGWRLVHEYGLSPELPAMGHVWQGEGLAGSRLALKGAAEAVAALCGLSEAQRAQVAAETQAMAERGLRVLGVACADAALPGPPWPAGPQGFAGLRFLGLLAFADPLRPEVPEAIAQCRAAGLRVLMITGDHPATARAIAGQAGLDVAQPVITGPELAQLSDEALRQRLAAGASVFARIKPQQKLRIVEALKAQGEVVAMTGDGVNDAPSLKAAHIGIAMGGRGTDVAREASSLVLLDDRFSAIVGAVRLGRRIYDNLHKAMAFVLAVHVPIAGLSLLPLLFGWPLLLSPVHIAFLELLIDPVCSIVFEAEEEEADVMSRPPRDPAAPLFSGRLIAWSVAQGALILAVVGGLYAVLLGRGPMSQEAVRGTAFLALVSCNIALILASRSLSGRWREALLRPNRVLWQVLAATAVLLAAVFWLAPLREVFRFAALSPASLGLGLATGGSMLLVLLLLRRWSGVHP</sequence>
<dbReference type="SFLD" id="SFLDF00027">
    <property type="entry name" value="p-type_atpase"/>
    <property type="match status" value="1"/>
</dbReference>
<evidence type="ECO:0000256" key="1">
    <source>
        <dbReference type="ARBA" id="ARBA00004141"/>
    </source>
</evidence>
<dbReference type="InterPro" id="IPR004014">
    <property type="entry name" value="ATPase_P-typ_cation-transptr_N"/>
</dbReference>
<dbReference type="AlphaFoldDB" id="A0A2N8KZM0"/>
<feature type="transmembrane region" description="Helical" evidence="10">
    <location>
        <begin position="822"/>
        <end position="841"/>
    </location>
</feature>
<dbReference type="PANTHER" id="PTHR43294:SF20">
    <property type="entry name" value="P-TYPE ATPASE"/>
    <property type="match status" value="1"/>
</dbReference>
<dbReference type="InterPro" id="IPR001757">
    <property type="entry name" value="P_typ_ATPase"/>
</dbReference>
<dbReference type="NCBIfam" id="TIGR01494">
    <property type="entry name" value="ATPase_P-type"/>
    <property type="match status" value="2"/>
</dbReference>
<evidence type="ECO:0000256" key="9">
    <source>
        <dbReference type="SAM" id="MobiDB-lite"/>
    </source>
</evidence>
<dbReference type="Proteomes" id="UP000235916">
    <property type="component" value="Unassembled WGS sequence"/>
</dbReference>
<feature type="domain" description="Cation-transporting P-type ATPase N-terminal" evidence="11">
    <location>
        <begin position="2"/>
        <end position="71"/>
    </location>
</feature>
<dbReference type="FunFam" id="3.40.50.1000:FF:000083">
    <property type="entry name" value="Sodium/potassium-transporting ATPase subunit alpha"/>
    <property type="match status" value="1"/>
</dbReference>
<dbReference type="InterPro" id="IPR023214">
    <property type="entry name" value="HAD_sf"/>
</dbReference>
<gene>
    <name evidence="12" type="ORF">C1O66_16195</name>
</gene>
<evidence type="ECO:0000256" key="2">
    <source>
        <dbReference type="ARBA" id="ARBA00005675"/>
    </source>
</evidence>
<dbReference type="SFLD" id="SFLDG00002">
    <property type="entry name" value="C1.7:_P-type_atpase_like"/>
    <property type="match status" value="1"/>
</dbReference>
<feature type="transmembrane region" description="Helical" evidence="10">
    <location>
        <begin position="262"/>
        <end position="286"/>
    </location>
</feature>
<dbReference type="GO" id="GO:0036376">
    <property type="term" value="P:sodium ion export across plasma membrane"/>
    <property type="evidence" value="ECO:0007669"/>
    <property type="project" value="TreeGrafter"/>
</dbReference>
<feature type="transmembrane region" description="Helical" evidence="10">
    <location>
        <begin position="228"/>
        <end position="250"/>
    </location>
</feature>
<dbReference type="SUPFAM" id="SSF56784">
    <property type="entry name" value="HAD-like"/>
    <property type="match status" value="1"/>
</dbReference>
<keyword evidence="4" id="KW-0547">Nucleotide-binding</keyword>
<evidence type="ECO:0000313" key="12">
    <source>
        <dbReference type="EMBL" id="PND38916.1"/>
    </source>
</evidence>
<evidence type="ECO:0000256" key="5">
    <source>
        <dbReference type="ARBA" id="ARBA00022840"/>
    </source>
</evidence>
<dbReference type="GO" id="GO:0030007">
    <property type="term" value="P:intracellular potassium ion homeostasis"/>
    <property type="evidence" value="ECO:0007669"/>
    <property type="project" value="TreeGrafter"/>
</dbReference>
<dbReference type="Pfam" id="PF00689">
    <property type="entry name" value="Cation_ATPase_C"/>
    <property type="match status" value="1"/>
</dbReference>
<keyword evidence="7 10" id="KW-1133">Transmembrane helix</keyword>
<dbReference type="SFLD" id="SFLDS00003">
    <property type="entry name" value="Haloacid_Dehalogenase"/>
    <property type="match status" value="1"/>
</dbReference>
<dbReference type="InterPro" id="IPR059000">
    <property type="entry name" value="ATPase_P-type_domA"/>
</dbReference>
<dbReference type="GO" id="GO:0005886">
    <property type="term" value="C:plasma membrane"/>
    <property type="evidence" value="ECO:0007669"/>
    <property type="project" value="TreeGrafter"/>
</dbReference>
<dbReference type="GO" id="GO:1990573">
    <property type="term" value="P:potassium ion import across plasma membrane"/>
    <property type="evidence" value="ECO:0007669"/>
    <property type="project" value="TreeGrafter"/>
</dbReference>
<evidence type="ECO:0000256" key="4">
    <source>
        <dbReference type="ARBA" id="ARBA00022741"/>
    </source>
</evidence>
<dbReference type="GO" id="GO:0016887">
    <property type="term" value="F:ATP hydrolysis activity"/>
    <property type="evidence" value="ECO:0007669"/>
    <property type="project" value="InterPro"/>
</dbReference>
<evidence type="ECO:0000256" key="10">
    <source>
        <dbReference type="SAM" id="Phobius"/>
    </source>
</evidence>
<evidence type="ECO:0000259" key="11">
    <source>
        <dbReference type="SMART" id="SM00831"/>
    </source>
</evidence>
<dbReference type="SUPFAM" id="SSF81665">
    <property type="entry name" value="Calcium ATPase, transmembrane domain M"/>
    <property type="match status" value="1"/>
</dbReference>
<comment type="caution">
    <text evidence="12">The sequence shown here is derived from an EMBL/GenBank/DDBJ whole genome shotgun (WGS) entry which is preliminary data.</text>
</comment>
<dbReference type="SMART" id="SM00831">
    <property type="entry name" value="Cation_ATPase_N"/>
    <property type="match status" value="1"/>
</dbReference>
<dbReference type="InterPro" id="IPR008250">
    <property type="entry name" value="ATPase_P-typ_transduc_dom_A_sf"/>
</dbReference>
<dbReference type="PRINTS" id="PR00120">
    <property type="entry name" value="HATPASE"/>
</dbReference>
<evidence type="ECO:0000256" key="7">
    <source>
        <dbReference type="ARBA" id="ARBA00022989"/>
    </source>
</evidence>
<feature type="transmembrane region" description="Helical" evidence="10">
    <location>
        <begin position="647"/>
        <end position="668"/>
    </location>
</feature>
<dbReference type="PANTHER" id="PTHR43294">
    <property type="entry name" value="SODIUM/POTASSIUM-TRANSPORTING ATPASE SUBUNIT ALPHA"/>
    <property type="match status" value="1"/>
</dbReference>
<dbReference type="Pfam" id="PF00122">
    <property type="entry name" value="E1-E2_ATPase"/>
    <property type="match status" value="1"/>
</dbReference>
<dbReference type="PROSITE" id="PS00154">
    <property type="entry name" value="ATPASE_E1_E2"/>
    <property type="match status" value="1"/>
</dbReference>
<name>A0A2N8KZM0_9BURK</name>
<dbReference type="InterPro" id="IPR050510">
    <property type="entry name" value="Cation_transp_ATPase_P-type"/>
</dbReference>
<dbReference type="Pfam" id="PF00702">
    <property type="entry name" value="Hydrolase"/>
    <property type="match status" value="1"/>
</dbReference>
<dbReference type="OrthoDB" id="9814270at2"/>
<feature type="region of interest" description="Disordered" evidence="9">
    <location>
        <begin position="1"/>
        <end position="23"/>
    </location>
</feature>
<dbReference type="EMBL" id="POSP01000003">
    <property type="protein sequence ID" value="PND38916.1"/>
    <property type="molecule type" value="Genomic_DNA"/>
</dbReference>
<dbReference type="InterPro" id="IPR023298">
    <property type="entry name" value="ATPase_P-typ_TM_dom_sf"/>
</dbReference>
<keyword evidence="8 10" id="KW-0472">Membrane</keyword>
<dbReference type="InterPro" id="IPR023299">
    <property type="entry name" value="ATPase_P-typ_cyto_dom_N"/>
</dbReference>
<dbReference type="Gene3D" id="3.40.1110.10">
    <property type="entry name" value="Calcium-transporting ATPase, cytoplasmic domain N"/>
    <property type="match status" value="2"/>
</dbReference>
<dbReference type="InterPro" id="IPR044492">
    <property type="entry name" value="P_typ_ATPase_HD_dom"/>
</dbReference>
<comment type="subcellular location">
    <subcellularLocation>
        <location evidence="1">Membrane</location>
        <topology evidence="1">Multi-pass membrane protein</topology>
    </subcellularLocation>
</comment>
<organism evidence="12 13">
    <name type="scientific">Kinneretia aquatilis</name>
    <dbReference type="NCBI Taxonomy" id="2070761"/>
    <lineage>
        <taxon>Bacteria</taxon>
        <taxon>Pseudomonadati</taxon>
        <taxon>Pseudomonadota</taxon>
        <taxon>Betaproteobacteria</taxon>
        <taxon>Burkholderiales</taxon>
        <taxon>Sphaerotilaceae</taxon>
        <taxon>Roseateles</taxon>
    </lineage>
</organism>
<reference evidence="12 13" key="1">
    <citation type="submission" date="2018-01" db="EMBL/GenBank/DDBJ databases">
        <title>Draft genome sequence of Paucibacter aquatile CR182 isolated from freshwater of the Nakdong River.</title>
        <authorList>
            <person name="Choi A."/>
            <person name="Chung E.J."/>
        </authorList>
    </citation>
    <scope>NUCLEOTIDE SEQUENCE [LARGE SCALE GENOMIC DNA]</scope>
    <source>
        <strain evidence="12 13">CR182</strain>
    </source>
</reference>
<evidence type="ECO:0000256" key="3">
    <source>
        <dbReference type="ARBA" id="ARBA00022692"/>
    </source>
</evidence>
<dbReference type="Pfam" id="PF00690">
    <property type="entry name" value="Cation_ATPase_N"/>
    <property type="match status" value="1"/>
</dbReference>
<dbReference type="Gene3D" id="2.70.150.10">
    <property type="entry name" value="Calcium-transporting ATPase, cytoplasmic transduction domain A"/>
    <property type="match status" value="1"/>
</dbReference>
<feature type="transmembrane region" description="Helical" evidence="10">
    <location>
        <begin position="720"/>
        <end position="744"/>
    </location>
</feature>
<dbReference type="GO" id="GO:1902600">
    <property type="term" value="P:proton transmembrane transport"/>
    <property type="evidence" value="ECO:0007669"/>
    <property type="project" value="TreeGrafter"/>
</dbReference>
<keyword evidence="3 10" id="KW-0812">Transmembrane</keyword>
<proteinExistence type="inferred from homology"/>
<dbReference type="Gene3D" id="3.40.50.1000">
    <property type="entry name" value="HAD superfamily/HAD-like"/>
    <property type="match status" value="2"/>
</dbReference>
<evidence type="ECO:0000313" key="13">
    <source>
        <dbReference type="Proteomes" id="UP000235916"/>
    </source>
</evidence>
<dbReference type="InterPro" id="IPR006068">
    <property type="entry name" value="ATPase_P-typ_cation-transptr_C"/>
</dbReference>
<comment type="similarity">
    <text evidence="2">Belongs to the cation transport ATPase (P-type) (TC 3.A.3) family. Type IIA subfamily.</text>
</comment>
<keyword evidence="13" id="KW-1185">Reference proteome</keyword>